<evidence type="ECO:0000256" key="5">
    <source>
        <dbReference type="ARBA" id="ARBA00023124"/>
    </source>
</evidence>
<reference evidence="9 10" key="1">
    <citation type="submission" date="2014-03" db="EMBL/GenBank/DDBJ databases">
        <title>Genomics of Bifidobacteria.</title>
        <authorList>
            <person name="Ventura M."/>
            <person name="Milani C."/>
            <person name="Lugli G.A."/>
        </authorList>
    </citation>
    <scope>NUCLEOTIDE SEQUENCE [LARGE SCALE GENOMIC DNA]</scope>
    <source>
        <strain evidence="9 10">DSM 23975</strain>
    </source>
</reference>
<dbReference type="PANTHER" id="PTHR13604">
    <property type="entry name" value="DC12-RELATED"/>
    <property type="match status" value="1"/>
</dbReference>
<dbReference type="RefSeq" id="WP_223847869.1">
    <property type="nucleotide sequence ID" value="NZ_JDUW01000021.1"/>
</dbReference>
<dbReference type="GO" id="GO:0003697">
    <property type="term" value="F:single-stranded DNA binding"/>
    <property type="evidence" value="ECO:0007669"/>
    <property type="project" value="InterPro"/>
</dbReference>
<dbReference type="InterPro" id="IPR036590">
    <property type="entry name" value="SRAP-like"/>
</dbReference>
<dbReference type="eggNOG" id="COG2135">
    <property type="taxonomic scope" value="Bacteria"/>
</dbReference>
<dbReference type="AlphaFoldDB" id="A0A087CT07"/>
<dbReference type="PANTHER" id="PTHR13604:SF0">
    <property type="entry name" value="ABASIC SITE PROCESSING PROTEIN HMCES"/>
    <property type="match status" value="1"/>
</dbReference>
<comment type="similarity">
    <text evidence="1 8">Belongs to the SOS response-associated peptidase family.</text>
</comment>
<evidence type="ECO:0000313" key="10">
    <source>
        <dbReference type="Proteomes" id="UP000028984"/>
    </source>
</evidence>
<evidence type="ECO:0000256" key="3">
    <source>
        <dbReference type="ARBA" id="ARBA00022763"/>
    </source>
</evidence>
<evidence type="ECO:0000256" key="1">
    <source>
        <dbReference type="ARBA" id="ARBA00008136"/>
    </source>
</evidence>
<protein>
    <recommendedName>
        <fullName evidence="8">Abasic site processing protein</fullName>
        <ecNumber evidence="8">3.4.-.-</ecNumber>
    </recommendedName>
</protein>
<dbReference type="GO" id="GO:0016829">
    <property type="term" value="F:lyase activity"/>
    <property type="evidence" value="ECO:0007669"/>
    <property type="project" value="UniProtKB-KW"/>
</dbReference>
<dbReference type="SUPFAM" id="SSF143081">
    <property type="entry name" value="BB1717-like"/>
    <property type="match status" value="1"/>
</dbReference>
<evidence type="ECO:0000256" key="8">
    <source>
        <dbReference type="RuleBase" id="RU364100"/>
    </source>
</evidence>
<dbReference type="STRING" id="1437610.BREU_1588"/>
<gene>
    <name evidence="9" type="ORF">BREU_1588</name>
</gene>
<dbReference type="GO" id="GO:0106300">
    <property type="term" value="P:protein-DNA covalent cross-linking repair"/>
    <property type="evidence" value="ECO:0007669"/>
    <property type="project" value="InterPro"/>
</dbReference>
<keyword evidence="10" id="KW-1185">Reference proteome</keyword>
<keyword evidence="4 8" id="KW-0378">Hydrolase</keyword>
<organism evidence="9 10">
    <name type="scientific">Bifidobacterium reuteri DSM 23975</name>
    <dbReference type="NCBI Taxonomy" id="1437610"/>
    <lineage>
        <taxon>Bacteria</taxon>
        <taxon>Bacillati</taxon>
        <taxon>Actinomycetota</taxon>
        <taxon>Actinomycetes</taxon>
        <taxon>Bifidobacteriales</taxon>
        <taxon>Bifidobacteriaceae</taxon>
        <taxon>Bifidobacterium</taxon>
    </lineage>
</organism>
<keyword evidence="6" id="KW-0238">DNA-binding</keyword>
<dbReference type="InterPro" id="IPR003738">
    <property type="entry name" value="SRAP"/>
</dbReference>
<dbReference type="Proteomes" id="UP000028984">
    <property type="component" value="Unassembled WGS sequence"/>
</dbReference>
<keyword evidence="2 8" id="KW-0645">Protease</keyword>
<sequence length="275" mass="29411">MPNDMLLAVCRCFAADLDWGAVAKQFGVEAGENEDGGNSGADAASLPRPSYNVRPGQTIAVVAQGGDGRRHLTGARWSLVPSWSAGPALTYPTYNARIESAEAKPTFAESTRSMRAVIPASGYYEFRGRRPFYFHAPDDRPLAMAGLFSWWRASSSSATSPVSAADSSSSLNPMISSIPPRKASPWMLTATILTCPAVDGPATVHDRMPVLVPSDMTGAWLDRSIDGSSLLADLASNGTELSRRLAFHEVAPFAPTDDGRRIIRPLVQAEAPTLF</sequence>
<evidence type="ECO:0000256" key="4">
    <source>
        <dbReference type="ARBA" id="ARBA00022801"/>
    </source>
</evidence>
<name>A0A087CT07_9BIFI</name>
<dbReference type="Pfam" id="PF02586">
    <property type="entry name" value="SRAP"/>
    <property type="match status" value="1"/>
</dbReference>
<dbReference type="EMBL" id="JGZK01000005">
    <property type="protein sequence ID" value="KFI86407.1"/>
    <property type="molecule type" value="Genomic_DNA"/>
</dbReference>
<dbReference type="GO" id="GO:0006508">
    <property type="term" value="P:proteolysis"/>
    <property type="evidence" value="ECO:0007669"/>
    <property type="project" value="UniProtKB-KW"/>
</dbReference>
<comment type="caution">
    <text evidence="9">The sequence shown here is derived from an EMBL/GenBank/DDBJ whole genome shotgun (WGS) entry which is preliminary data.</text>
</comment>
<accession>A0A087CT07</accession>
<evidence type="ECO:0000256" key="7">
    <source>
        <dbReference type="ARBA" id="ARBA00023239"/>
    </source>
</evidence>
<evidence type="ECO:0000313" key="9">
    <source>
        <dbReference type="EMBL" id="KFI86407.1"/>
    </source>
</evidence>
<proteinExistence type="inferred from homology"/>
<dbReference type="GO" id="GO:0008233">
    <property type="term" value="F:peptidase activity"/>
    <property type="evidence" value="ECO:0007669"/>
    <property type="project" value="UniProtKB-KW"/>
</dbReference>
<dbReference type="EC" id="3.4.-.-" evidence="8"/>
<keyword evidence="7" id="KW-0456">Lyase</keyword>
<keyword evidence="5" id="KW-0190">Covalent protein-DNA linkage</keyword>
<evidence type="ECO:0000256" key="2">
    <source>
        <dbReference type="ARBA" id="ARBA00022670"/>
    </source>
</evidence>
<evidence type="ECO:0000256" key="6">
    <source>
        <dbReference type="ARBA" id="ARBA00023125"/>
    </source>
</evidence>
<dbReference type="Gene3D" id="3.90.1680.10">
    <property type="entry name" value="SOS response associated peptidase-like"/>
    <property type="match status" value="1"/>
</dbReference>
<keyword evidence="3" id="KW-0227">DNA damage</keyword>